<comment type="catalytic activity">
    <reaction evidence="4">
        <text>RX + glutathione = an S-substituted glutathione + a halide anion + H(+)</text>
        <dbReference type="Rhea" id="RHEA:16437"/>
        <dbReference type="ChEBI" id="CHEBI:15378"/>
        <dbReference type="ChEBI" id="CHEBI:16042"/>
        <dbReference type="ChEBI" id="CHEBI:17792"/>
        <dbReference type="ChEBI" id="CHEBI:57925"/>
        <dbReference type="ChEBI" id="CHEBI:90779"/>
        <dbReference type="EC" id="2.5.1.18"/>
    </reaction>
</comment>
<dbReference type="InterPro" id="IPR036282">
    <property type="entry name" value="Glutathione-S-Trfase_C_sf"/>
</dbReference>
<evidence type="ECO:0000256" key="4">
    <source>
        <dbReference type="ARBA" id="ARBA00047960"/>
    </source>
</evidence>
<dbReference type="FunFam" id="1.20.1050.10:FF:000023">
    <property type="entry name" value="Probable glutathione S-transferase GSTU6"/>
    <property type="match status" value="2"/>
</dbReference>
<evidence type="ECO:0000256" key="3">
    <source>
        <dbReference type="ARBA" id="ARBA00025743"/>
    </source>
</evidence>
<dbReference type="PANTHER" id="PTHR11260">
    <property type="entry name" value="GLUTATHIONE S-TRANSFERASE, GST, SUPERFAMILY, GST DOMAIN CONTAINING"/>
    <property type="match status" value="1"/>
</dbReference>
<evidence type="ECO:0000256" key="1">
    <source>
        <dbReference type="ARBA" id="ARBA00012452"/>
    </source>
</evidence>
<dbReference type="SUPFAM" id="SSF47616">
    <property type="entry name" value="GST C-terminal domain-like"/>
    <property type="match status" value="2"/>
</dbReference>
<accession>A0A835EBY1</accession>
<keyword evidence="2" id="KW-0808">Transferase</keyword>
<dbReference type="Proteomes" id="UP000636709">
    <property type="component" value="Unassembled WGS sequence"/>
</dbReference>
<sequence>MAASNQKQSTQQEEDSKAYPAWQGSECAHYHTAHFDPTLSTVVCLSLPLLLAVAVTTDKDKRLLTNSILAAPLTSASQTELQSARANPTIRQGHKVEAACAMASARGGDELRLLGTWSSPWVIRVRVALGLKGLSYDYIEEDLANKSDLLLRSNPVHEKVPVLTHAGRPVCESLVILEYVDEAWPSTRPPLLPSDPYDRATARFWTAYVNDTFLPAYRALFRSLTEEQRAEAFKNAVPKVETLERALVECSKGKPFFGGDTVGLVDIALGSHLVWIRVVDEVAGTNLLDGAKFPGLAAWAERFMAVDAVKEVMPDAGKVLEQYKGFRAKWIAAAGLNTSRSRQHHANLRKTAMAAEGELQLLGCWYSPYAIRAKMALGLKGLSYEYSEEDLFGKSDLLLKSNPVHKKVPVLIHGGRPVCESLVVVQYVEETWAGKGPPLLPSDAHDRATARFWASFFDDKFFLAWRALYRSTTDAQRAEAFKNVVPQVETLEQGFRECSKGKAFFGGDAVGLVDIAVGSFLIWIQVVEEVSGTKLLDEAKFPGLAAWAERFLAVDAVREAMPDAGRLLEHYKGFLAKLASSPAAPAG</sequence>
<evidence type="ECO:0000259" key="5">
    <source>
        <dbReference type="PROSITE" id="PS50404"/>
    </source>
</evidence>
<dbReference type="InterPro" id="IPR045074">
    <property type="entry name" value="GST_C_Tau"/>
</dbReference>
<dbReference type="GO" id="GO:0005737">
    <property type="term" value="C:cytoplasm"/>
    <property type="evidence" value="ECO:0007669"/>
    <property type="project" value="TreeGrafter"/>
</dbReference>
<dbReference type="GO" id="GO:0004364">
    <property type="term" value="F:glutathione transferase activity"/>
    <property type="evidence" value="ECO:0007669"/>
    <property type="project" value="UniProtKB-EC"/>
</dbReference>
<dbReference type="CDD" id="cd03185">
    <property type="entry name" value="GST_C_Tau"/>
    <property type="match status" value="2"/>
</dbReference>
<dbReference type="Gene3D" id="1.20.1050.10">
    <property type="match status" value="2"/>
</dbReference>
<dbReference type="InterPro" id="IPR045073">
    <property type="entry name" value="Omega/Tau-like"/>
</dbReference>
<feature type="domain" description="GST C-terminal" evidence="6">
    <location>
        <begin position="443"/>
        <end position="574"/>
    </location>
</feature>
<dbReference type="EC" id="2.5.1.18" evidence="1"/>
<comment type="similarity">
    <text evidence="3">Belongs to the GST superfamily. Tau family.</text>
</comment>
<dbReference type="InterPro" id="IPR004045">
    <property type="entry name" value="Glutathione_S-Trfase_N"/>
</dbReference>
<name>A0A835EBY1_9POAL</name>
<dbReference type="SFLD" id="SFLDG01152">
    <property type="entry name" value="Main.3:_Omega-_and_Tau-like"/>
    <property type="match status" value="2"/>
</dbReference>
<organism evidence="7 8">
    <name type="scientific">Digitaria exilis</name>
    <dbReference type="NCBI Taxonomy" id="1010633"/>
    <lineage>
        <taxon>Eukaryota</taxon>
        <taxon>Viridiplantae</taxon>
        <taxon>Streptophyta</taxon>
        <taxon>Embryophyta</taxon>
        <taxon>Tracheophyta</taxon>
        <taxon>Spermatophyta</taxon>
        <taxon>Magnoliopsida</taxon>
        <taxon>Liliopsida</taxon>
        <taxon>Poales</taxon>
        <taxon>Poaceae</taxon>
        <taxon>PACMAD clade</taxon>
        <taxon>Panicoideae</taxon>
        <taxon>Panicodae</taxon>
        <taxon>Paniceae</taxon>
        <taxon>Anthephorinae</taxon>
        <taxon>Digitaria</taxon>
    </lineage>
</organism>
<dbReference type="GO" id="GO:0006749">
    <property type="term" value="P:glutathione metabolic process"/>
    <property type="evidence" value="ECO:0007669"/>
    <property type="project" value="InterPro"/>
</dbReference>
<dbReference type="SFLD" id="SFLDG00358">
    <property type="entry name" value="Main_(cytGST)"/>
    <property type="match status" value="2"/>
</dbReference>
<dbReference type="CDD" id="cd03058">
    <property type="entry name" value="GST_N_Tau"/>
    <property type="match status" value="2"/>
</dbReference>
<dbReference type="FunFam" id="3.40.30.10:FF:000044">
    <property type="entry name" value="Glutathione S-transferase GSTU6"/>
    <property type="match status" value="2"/>
</dbReference>
<protein>
    <recommendedName>
        <fullName evidence="1">glutathione transferase</fullName>
        <ecNumber evidence="1">2.5.1.18</ecNumber>
    </recommendedName>
</protein>
<dbReference type="PANTHER" id="PTHR11260:SF608">
    <property type="entry name" value="GLUTATHIONE S-TRANSFERASE"/>
    <property type="match status" value="1"/>
</dbReference>
<feature type="domain" description="GST N-terminal" evidence="5">
    <location>
        <begin position="357"/>
        <end position="436"/>
    </location>
</feature>
<feature type="domain" description="GST N-terminal" evidence="5">
    <location>
        <begin position="109"/>
        <end position="188"/>
    </location>
</feature>
<dbReference type="OrthoDB" id="4951845at2759"/>
<dbReference type="SFLD" id="SFLDS00019">
    <property type="entry name" value="Glutathione_Transferase_(cytos"/>
    <property type="match status" value="2"/>
</dbReference>
<dbReference type="InterPro" id="IPR040079">
    <property type="entry name" value="Glutathione_S-Trfase"/>
</dbReference>
<evidence type="ECO:0000259" key="6">
    <source>
        <dbReference type="PROSITE" id="PS50405"/>
    </source>
</evidence>
<comment type="caution">
    <text evidence="7">The sequence shown here is derived from an EMBL/GenBank/DDBJ whole genome shotgun (WGS) entry which is preliminary data.</text>
</comment>
<dbReference type="EMBL" id="JACEFO010002174">
    <property type="protein sequence ID" value="KAF8676250.1"/>
    <property type="molecule type" value="Genomic_DNA"/>
</dbReference>
<evidence type="ECO:0000256" key="2">
    <source>
        <dbReference type="ARBA" id="ARBA00022679"/>
    </source>
</evidence>
<proteinExistence type="inferred from homology"/>
<dbReference type="Gene3D" id="3.40.30.10">
    <property type="entry name" value="Glutaredoxin"/>
    <property type="match status" value="2"/>
</dbReference>
<dbReference type="AlphaFoldDB" id="A0A835EBY1"/>
<feature type="domain" description="GST C-terminal" evidence="6">
    <location>
        <begin position="195"/>
        <end position="326"/>
    </location>
</feature>
<dbReference type="PROSITE" id="PS50404">
    <property type="entry name" value="GST_NTER"/>
    <property type="match status" value="2"/>
</dbReference>
<dbReference type="SUPFAM" id="SSF52833">
    <property type="entry name" value="Thioredoxin-like"/>
    <property type="match status" value="2"/>
</dbReference>
<dbReference type="PROSITE" id="PS50405">
    <property type="entry name" value="GST_CTER"/>
    <property type="match status" value="2"/>
</dbReference>
<dbReference type="InterPro" id="IPR036249">
    <property type="entry name" value="Thioredoxin-like_sf"/>
</dbReference>
<dbReference type="Pfam" id="PF13417">
    <property type="entry name" value="GST_N_3"/>
    <property type="match status" value="1"/>
</dbReference>
<dbReference type="Pfam" id="PF02798">
    <property type="entry name" value="GST_N"/>
    <property type="match status" value="1"/>
</dbReference>
<dbReference type="InterPro" id="IPR010987">
    <property type="entry name" value="Glutathione-S-Trfase_C-like"/>
</dbReference>
<dbReference type="Pfam" id="PF13410">
    <property type="entry name" value="GST_C_2"/>
    <property type="match status" value="2"/>
</dbReference>
<evidence type="ECO:0000313" key="8">
    <source>
        <dbReference type="Proteomes" id="UP000636709"/>
    </source>
</evidence>
<evidence type="ECO:0000313" key="7">
    <source>
        <dbReference type="EMBL" id="KAF8676250.1"/>
    </source>
</evidence>
<reference evidence="7" key="1">
    <citation type="submission" date="2020-07" db="EMBL/GenBank/DDBJ databases">
        <title>Genome sequence and genetic diversity analysis of an under-domesticated orphan crop, white fonio (Digitaria exilis).</title>
        <authorList>
            <person name="Bennetzen J.L."/>
            <person name="Chen S."/>
            <person name="Ma X."/>
            <person name="Wang X."/>
            <person name="Yssel A.E.J."/>
            <person name="Chaluvadi S.R."/>
            <person name="Johnson M."/>
            <person name="Gangashetty P."/>
            <person name="Hamidou F."/>
            <person name="Sanogo M.D."/>
            <person name="Zwaenepoel A."/>
            <person name="Wallace J."/>
            <person name="Van De Peer Y."/>
            <person name="Van Deynze A."/>
        </authorList>
    </citation>
    <scope>NUCLEOTIDE SEQUENCE</scope>
    <source>
        <tissue evidence="7">Leaves</tissue>
    </source>
</reference>
<gene>
    <name evidence="7" type="ORF">HU200_047121</name>
</gene>
<keyword evidence="8" id="KW-1185">Reference proteome</keyword>